<evidence type="ECO:0000313" key="10">
    <source>
        <dbReference type="Proteomes" id="UP000510686"/>
    </source>
</evidence>
<feature type="region of interest" description="Disordered" evidence="7">
    <location>
        <begin position="76"/>
        <end position="95"/>
    </location>
</feature>
<reference evidence="9 10" key="1">
    <citation type="submission" date="2020-07" db="EMBL/GenBank/DDBJ databases">
        <title>Telomere length de novo assembly of all 7 chromosomes of the fungus, Metarhizium brunneum, using a novel assembly pipeline.</title>
        <authorList>
            <person name="Saud z."/>
            <person name="Kortsinoglou A."/>
            <person name="Kouvelis V.N."/>
            <person name="Butt T.M."/>
        </authorList>
    </citation>
    <scope>NUCLEOTIDE SEQUENCE [LARGE SCALE GENOMIC DNA]</scope>
    <source>
        <strain evidence="9 10">4556</strain>
    </source>
</reference>
<name>A0A7D5YSK7_9HYPO</name>
<dbReference type="CDD" id="cd03399">
    <property type="entry name" value="SPFH_flotillin"/>
    <property type="match status" value="1"/>
</dbReference>
<evidence type="ECO:0000256" key="5">
    <source>
        <dbReference type="RuleBase" id="RU366054"/>
    </source>
</evidence>
<evidence type="ECO:0000256" key="6">
    <source>
        <dbReference type="SAM" id="Coils"/>
    </source>
</evidence>
<evidence type="ECO:0000256" key="4">
    <source>
        <dbReference type="ARBA" id="ARBA00023136"/>
    </source>
</evidence>
<dbReference type="InterPro" id="IPR027705">
    <property type="entry name" value="Flotillin_fam"/>
</dbReference>
<organism evidence="9 10">
    <name type="scientific">Metarhizium brunneum</name>
    <dbReference type="NCBI Taxonomy" id="500148"/>
    <lineage>
        <taxon>Eukaryota</taxon>
        <taxon>Fungi</taxon>
        <taxon>Dikarya</taxon>
        <taxon>Ascomycota</taxon>
        <taxon>Pezizomycotina</taxon>
        <taxon>Sordariomycetes</taxon>
        <taxon>Hypocreomycetidae</taxon>
        <taxon>Hypocreales</taxon>
        <taxon>Clavicipitaceae</taxon>
        <taxon>Metarhizium</taxon>
    </lineage>
</organism>
<dbReference type="KEGG" id="mbrn:26244013"/>
<dbReference type="PANTHER" id="PTHR13806">
    <property type="entry name" value="FLOTILLIN-RELATED"/>
    <property type="match status" value="1"/>
</dbReference>
<keyword evidence="6" id="KW-0175">Coiled coil</keyword>
<dbReference type="Pfam" id="PF01145">
    <property type="entry name" value="Band_7"/>
    <property type="match status" value="1"/>
</dbReference>
<evidence type="ECO:0000256" key="3">
    <source>
        <dbReference type="ARBA" id="ARBA00022475"/>
    </source>
</evidence>
<dbReference type="RefSeq" id="XP_065986452.1">
    <property type="nucleotide sequence ID" value="XM_066130117.1"/>
</dbReference>
<comment type="subcellular location">
    <subcellularLocation>
        <location evidence="1">Cell membrane</location>
    </subcellularLocation>
</comment>
<evidence type="ECO:0000313" key="9">
    <source>
        <dbReference type="EMBL" id="QLI67802.1"/>
    </source>
</evidence>
<dbReference type="InterPro" id="IPR001107">
    <property type="entry name" value="Band_7"/>
</dbReference>
<dbReference type="PANTHER" id="PTHR13806:SF31">
    <property type="entry name" value="FLOTILLIN-LIKE PROTEIN 1-RELATED"/>
    <property type="match status" value="1"/>
</dbReference>
<proteinExistence type="inferred from homology"/>
<protein>
    <submittedName>
        <fullName evidence="9">Flotillin-like protein 1</fullName>
    </submittedName>
</protein>
<keyword evidence="4" id="KW-0472">Membrane</keyword>
<dbReference type="AlphaFoldDB" id="A0A7D5YSK7"/>
<accession>A0A7D5YSK7</accession>
<gene>
    <name evidence="9" type="primary">FLOT1</name>
    <name evidence="9" type="ORF">G6M90_00g032810</name>
</gene>
<feature type="domain" description="Band 7" evidence="8">
    <location>
        <begin position="28"/>
        <end position="212"/>
    </location>
</feature>
<sequence length="497" mass="54386">MLRYKVSGPDEYLAITGWRVRTVKITKSSLVWPFQRYSRFSVQPHDYAMDLQAMTKEKLQFSLPVVFTVGPDVNARGANSSSEAEAANEGTAGREDNGDALMKYAMLLAGSDDKKTDARAHVASIVKGIIEGETRVLVSSMTMEEIFTEREMFKKRIFRNIQGELDQFGLKIYNSNVKELKDAPGSVYFASLSRKAHEGATNQARIDVAEAQLRGNVGEAKRKGEQEREIAKIQADTAVQKTERDIERAAAEARLMTQQTHLTRDVDVTRVEAQRALESKDEDLKKQVEIKRAAAEMERLRAKDVVQATIARESKQQAADAAAYEVTANARANQEANQRLADADAYKTRVGAEAENYAAQQSADAGAFRQLKEAEGISAMADAYAKLAGAFGGPAGLLQYMMIEKGTYVELAKANADAIRGLQPKISVWNTGASGAGEAGSSDPTAAMRNVYQMLPPLMTTINEQTGITLPEWQFGKLNAGMQAMNQSNVNGHKAAN</sequence>
<keyword evidence="3" id="KW-1003">Cell membrane</keyword>
<evidence type="ECO:0000256" key="1">
    <source>
        <dbReference type="ARBA" id="ARBA00004236"/>
    </source>
</evidence>
<dbReference type="GeneID" id="26244013"/>
<keyword evidence="10" id="KW-1185">Reference proteome</keyword>
<dbReference type="GO" id="GO:0005886">
    <property type="term" value="C:plasma membrane"/>
    <property type="evidence" value="ECO:0007669"/>
    <property type="project" value="UniProtKB-SubCell"/>
</dbReference>
<dbReference type="InterPro" id="IPR036013">
    <property type="entry name" value="Band_7/SPFH_dom_sf"/>
</dbReference>
<dbReference type="Proteomes" id="UP000510686">
    <property type="component" value="Chromosome 2"/>
</dbReference>
<comment type="similarity">
    <text evidence="2 5">Belongs to the band 7/mec-2 family. Flotillin subfamily.</text>
</comment>
<evidence type="ECO:0000256" key="7">
    <source>
        <dbReference type="SAM" id="MobiDB-lite"/>
    </source>
</evidence>
<evidence type="ECO:0000256" key="2">
    <source>
        <dbReference type="ARBA" id="ARBA00007161"/>
    </source>
</evidence>
<dbReference type="Gene3D" id="3.30.479.30">
    <property type="entry name" value="Band 7 domain"/>
    <property type="match status" value="1"/>
</dbReference>
<dbReference type="OrthoDB" id="6080404at2759"/>
<dbReference type="EMBL" id="CP058933">
    <property type="protein sequence ID" value="QLI67802.1"/>
    <property type="molecule type" value="Genomic_DNA"/>
</dbReference>
<feature type="coiled-coil region" evidence="6">
    <location>
        <begin position="232"/>
        <end position="259"/>
    </location>
</feature>
<dbReference type="SUPFAM" id="SSF117892">
    <property type="entry name" value="Band 7/SPFH domain"/>
    <property type="match status" value="1"/>
</dbReference>
<evidence type="ECO:0000259" key="8">
    <source>
        <dbReference type="Pfam" id="PF01145"/>
    </source>
</evidence>
<feature type="compositionally biased region" description="Low complexity" evidence="7">
    <location>
        <begin position="76"/>
        <end position="91"/>
    </location>
</feature>